<comment type="cofactor">
    <cofactor evidence="1 5">
        <name>pyridoxal 5'-phosphate</name>
        <dbReference type="ChEBI" id="CHEBI:597326"/>
    </cofactor>
</comment>
<evidence type="ECO:0000256" key="1">
    <source>
        <dbReference type="ARBA" id="ARBA00001933"/>
    </source>
</evidence>
<dbReference type="PATRIC" id="fig|229920.5.peg.11"/>
<comment type="caution">
    <text evidence="7">The sequence shown here is derived from an EMBL/GenBank/DDBJ whole genome shotgun (WGS) entry which is preliminary data.</text>
</comment>
<evidence type="ECO:0000259" key="6">
    <source>
        <dbReference type="Pfam" id="PF01212"/>
    </source>
</evidence>
<proteinExistence type="inferred from homology"/>
<name>A0A0P6XMM7_9CHLR</name>
<dbReference type="InterPro" id="IPR015422">
    <property type="entry name" value="PyrdxlP-dep_Trfase_small"/>
</dbReference>
<comment type="similarity">
    <text evidence="2">Belongs to the beta-eliminating lyase family.</text>
</comment>
<dbReference type="Gene3D" id="3.90.1150.10">
    <property type="entry name" value="Aspartate Aminotransferase, domain 1"/>
    <property type="match status" value="1"/>
</dbReference>
<keyword evidence="4" id="KW-0456">Lyase</keyword>
<dbReference type="InterPro" id="IPR015421">
    <property type="entry name" value="PyrdxlP-dep_Trfase_major"/>
</dbReference>
<dbReference type="STRING" id="229920.ADM99_13360"/>
<dbReference type="OrthoDB" id="9764079at2"/>
<evidence type="ECO:0000256" key="4">
    <source>
        <dbReference type="ARBA" id="ARBA00023239"/>
    </source>
</evidence>
<dbReference type="InterPro" id="IPR011166">
    <property type="entry name" value="Beta-eliminating_lyase"/>
</dbReference>
<gene>
    <name evidence="7" type="ORF">ADM99_13360</name>
</gene>
<dbReference type="AlphaFoldDB" id="A0A0P6XMM7"/>
<dbReference type="SUPFAM" id="SSF53383">
    <property type="entry name" value="PLP-dependent transferases"/>
    <property type="match status" value="1"/>
</dbReference>
<dbReference type="PIRSF" id="PIRSF001386">
    <property type="entry name" value="Trpase"/>
    <property type="match status" value="1"/>
</dbReference>
<keyword evidence="8" id="KW-1185">Reference proteome</keyword>
<dbReference type="InterPro" id="IPR015424">
    <property type="entry name" value="PyrdxlP-dep_Trfase"/>
</dbReference>
<evidence type="ECO:0000256" key="3">
    <source>
        <dbReference type="ARBA" id="ARBA00022898"/>
    </source>
</evidence>
<dbReference type="GO" id="GO:0016830">
    <property type="term" value="F:carbon-carbon lyase activity"/>
    <property type="evidence" value="ECO:0007669"/>
    <property type="project" value="InterPro"/>
</dbReference>
<accession>A0A0P6XMM7</accession>
<feature type="domain" description="Aromatic amino acid beta-eliminating lyase/threonine aldolase" evidence="6">
    <location>
        <begin position="54"/>
        <end position="428"/>
    </location>
</feature>
<sequence length="481" mass="53567">MKIQLSDGRSIPIEMHKVRIVQSTQLPPIRRRLAAIQEAGFNTFLLRTRDVFLDMLTDSGTNAMSDNQLAAMMRADDAYAGSESFYRLTDAVKDIFGFDYVIPAHQGRAAEHLLAKAFVKPGDVVLMNYHFTTSKAHIELAGGKVLEIFTDDALITKSDIPFKGNLDLEKFEAAINTYGAEKIAYVRMEATTNLIGGQPFSLENLRQVKELAAKHKIPLVFDGSLISENAYFIQNREKAFGGRSIKEILKELMQYVDIFYMSGRKSAAVRGGMIATNNKDFYNQILPWLPVYEGFATYGGMSTKEIEAMAVGLREMTEQEVASSGADFIEYFVNQLEEKGVPAVTPAGGLACHVDARRFLPHIAQPQYPAGALAAAIYLVSGIRSMERGTISMDRDAQGNDVMSDLELARLAVPRRVYTMSQLDYAADRIAWLHNHRDLVGGLRFVEEPPVLRFFFGRLQPVDGWAENLAQAFINDFGESC</sequence>
<evidence type="ECO:0000313" key="7">
    <source>
        <dbReference type="EMBL" id="KPL70183.1"/>
    </source>
</evidence>
<reference evidence="7 8" key="1">
    <citation type="submission" date="2015-07" db="EMBL/GenBank/DDBJ databases">
        <title>Genome sequence of Leptolinea tardivitalis DSM 16556.</title>
        <authorList>
            <person name="Hemp J."/>
            <person name="Ward L.M."/>
            <person name="Pace L.A."/>
            <person name="Fischer W.W."/>
        </authorList>
    </citation>
    <scope>NUCLEOTIDE SEQUENCE [LARGE SCALE GENOMIC DNA]</scope>
    <source>
        <strain evidence="7 8">YMTK-2</strain>
    </source>
</reference>
<dbReference type="GO" id="GO:0009072">
    <property type="term" value="P:aromatic amino acid metabolic process"/>
    <property type="evidence" value="ECO:0007669"/>
    <property type="project" value="InterPro"/>
</dbReference>
<dbReference type="InterPro" id="IPR001597">
    <property type="entry name" value="ArAA_b-elim_lyase/Thr_aldolase"/>
</dbReference>
<dbReference type="EMBL" id="LGCK01000014">
    <property type="protein sequence ID" value="KPL70183.1"/>
    <property type="molecule type" value="Genomic_DNA"/>
</dbReference>
<dbReference type="RefSeq" id="WP_062422027.1">
    <property type="nucleotide sequence ID" value="NZ_BBYA01000010.1"/>
</dbReference>
<evidence type="ECO:0000256" key="5">
    <source>
        <dbReference type="PIRSR" id="PIRSR611166-50"/>
    </source>
</evidence>
<dbReference type="Proteomes" id="UP000050430">
    <property type="component" value="Unassembled WGS sequence"/>
</dbReference>
<evidence type="ECO:0000313" key="8">
    <source>
        <dbReference type="Proteomes" id="UP000050430"/>
    </source>
</evidence>
<dbReference type="PANTHER" id="PTHR32325">
    <property type="entry name" value="BETA-ELIMINATING LYASE-LIKE PROTEIN-RELATED"/>
    <property type="match status" value="1"/>
</dbReference>
<evidence type="ECO:0000256" key="2">
    <source>
        <dbReference type="ARBA" id="ARBA00009721"/>
    </source>
</evidence>
<protein>
    <submittedName>
        <fullName evidence="7">Tryptophanase</fullName>
    </submittedName>
</protein>
<dbReference type="Gene3D" id="3.40.640.10">
    <property type="entry name" value="Type I PLP-dependent aspartate aminotransferase-like (Major domain)"/>
    <property type="match status" value="1"/>
</dbReference>
<organism evidence="7 8">
    <name type="scientific">Leptolinea tardivitalis</name>
    <dbReference type="NCBI Taxonomy" id="229920"/>
    <lineage>
        <taxon>Bacteria</taxon>
        <taxon>Bacillati</taxon>
        <taxon>Chloroflexota</taxon>
        <taxon>Anaerolineae</taxon>
        <taxon>Anaerolineales</taxon>
        <taxon>Anaerolineaceae</taxon>
        <taxon>Leptolinea</taxon>
    </lineage>
</organism>
<keyword evidence="3 5" id="KW-0663">Pyridoxal phosphate</keyword>
<feature type="modified residue" description="N6-(pyridoxal phosphate)lysine" evidence="5">
    <location>
        <position position="265"/>
    </location>
</feature>
<dbReference type="Pfam" id="PF01212">
    <property type="entry name" value="Beta_elim_lyase"/>
    <property type="match status" value="1"/>
</dbReference>
<dbReference type="NCBIfam" id="NF009709">
    <property type="entry name" value="PRK13238.1"/>
    <property type="match status" value="1"/>
</dbReference>
<dbReference type="PANTHER" id="PTHR32325:SF4">
    <property type="entry name" value="TRYPTOPHANASE"/>
    <property type="match status" value="1"/>
</dbReference>